<evidence type="ECO:0000256" key="2">
    <source>
        <dbReference type="ARBA" id="ARBA00022692"/>
    </source>
</evidence>
<feature type="transmembrane region" description="Helical" evidence="10">
    <location>
        <begin position="453"/>
        <end position="473"/>
    </location>
</feature>
<feature type="transmembrane region" description="Helical" evidence="10">
    <location>
        <begin position="524"/>
        <end position="545"/>
    </location>
</feature>
<keyword evidence="7" id="KW-0325">Glycoprotein</keyword>
<evidence type="ECO:0000256" key="6">
    <source>
        <dbReference type="ARBA" id="ARBA00023136"/>
    </source>
</evidence>
<evidence type="ECO:0000256" key="5">
    <source>
        <dbReference type="ARBA" id="ARBA00023034"/>
    </source>
</evidence>
<feature type="transmembrane region" description="Helical" evidence="10">
    <location>
        <begin position="557"/>
        <end position="576"/>
    </location>
</feature>
<keyword evidence="5" id="KW-0333">Golgi apparatus</keyword>
<dbReference type="PANTHER" id="PTHR21229:SF52">
    <property type="entry name" value="TRANSMEMBRANE PROTEIN 87A PRECURSOR"/>
    <property type="match status" value="1"/>
</dbReference>
<dbReference type="GO" id="GO:0005829">
    <property type="term" value="C:cytosol"/>
    <property type="evidence" value="ECO:0007669"/>
    <property type="project" value="GOC"/>
</dbReference>
<feature type="domain" description="GOST seven transmembrane" evidence="11">
    <location>
        <begin position="420"/>
        <end position="580"/>
    </location>
</feature>
<dbReference type="Proteomes" id="UP000324091">
    <property type="component" value="Chromosome 12"/>
</dbReference>
<evidence type="ECO:0000259" key="11">
    <source>
        <dbReference type="Pfam" id="PF06814"/>
    </source>
</evidence>
<dbReference type="Pfam" id="PF21901">
    <property type="entry name" value="TMEM87A-B_GOLD"/>
    <property type="match status" value="1"/>
</dbReference>
<feature type="domain" description="TMEM87A/B GOLD" evidence="12">
    <location>
        <begin position="152"/>
        <end position="216"/>
    </location>
</feature>
<evidence type="ECO:0000259" key="12">
    <source>
        <dbReference type="Pfam" id="PF21901"/>
    </source>
</evidence>
<comment type="similarity">
    <text evidence="8">Belongs to the LU7TM family. TMEM87 subfamily.</text>
</comment>
<proteinExistence type="inferred from homology"/>
<dbReference type="GO" id="GO:0042147">
    <property type="term" value="P:retrograde transport, endosome to Golgi"/>
    <property type="evidence" value="ECO:0007669"/>
    <property type="project" value="TreeGrafter"/>
</dbReference>
<dbReference type="InterPro" id="IPR053937">
    <property type="entry name" value="GOST_TM"/>
</dbReference>
<comment type="subcellular location">
    <subcellularLocation>
        <location evidence="1">Golgi apparatus membrane</location>
        <topology evidence="1">Multi-pass membrane protein</topology>
    </subcellularLocation>
</comment>
<keyword evidence="6 10" id="KW-0472">Membrane</keyword>
<dbReference type="InterPro" id="IPR009637">
    <property type="entry name" value="GPR107/GPR108-like"/>
</dbReference>
<feature type="compositionally biased region" description="Basic and acidic residues" evidence="9">
    <location>
        <begin position="295"/>
        <end position="304"/>
    </location>
</feature>
<evidence type="ECO:0000256" key="3">
    <source>
        <dbReference type="ARBA" id="ARBA00022729"/>
    </source>
</evidence>
<evidence type="ECO:0000256" key="9">
    <source>
        <dbReference type="SAM" id="MobiDB-lite"/>
    </source>
</evidence>
<dbReference type="PANTHER" id="PTHR21229">
    <property type="entry name" value="LUNG SEVEN TRANSMEMBRANE RECEPTOR"/>
    <property type="match status" value="1"/>
</dbReference>
<protein>
    <submittedName>
        <fullName evidence="13">Transmembrane protein 87B</fullName>
    </submittedName>
</protein>
<name>A0A5C6PH84_9TELE</name>
<keyword evidence="4 10" id="KW-1133">Transmembrane helix</keyword>
<evidence type="ECO:0000256" key="1">
    <source>
        <dbReference type="ARBA" id="ARBA00004653"/>
    </source>
</evidence>
<dbReference type="InterPro" id="IPR054101">
    <property type="entry name" value="TMEM87A/B_GOLD"/>
</dbReference>
<dbReference type="GO" id="GO:0000139">
    <property type="term" value="C:Golgi membrane"/>
    <property type="evidence" value="ECO:0007669"/>
    <property type="project" value="UniProtKB-SubCell"/>
</dbReference>
<dbReference type="EMBL" id="RHFK02000004">
    <property type="protein sequence ID" value="TWW77757.1"/>
    <property type="molecule type" value="Genomic_DNA"/>
</dbReference>
<evidence type="ECO:0000256" key="10">
    <source>
        <dbReference type="SAM" id="Phobius"/>
    </source>
</evidence>
<feature type="region of interest" description="Disordered" evidence="9">
    <location>
        <begin position="278"/>
        <end position="310"/>
    </location>
</feature>
<feature type="transmembrane region" description="Helical" evidence="10">
    <location>
        <begin position="419"/>
        <end position="441"/>
    </location>
</feature>
<feature type="transmembrane region" description="Helical" evidence="10">
    <location>
        <begin position="501"/>
        <end position="517"/>
    </location>
</feature>
<dbReference type="AlphaFoldDB" id="A0A5C6PH84"/>
<evidence type="ECO:0000256" key="4">
    <source>
        <dbReference type="ARBA" id="ARBA00022989"/>
    </source>
</evidence>
<evidence type="ECO:0000313" key="13">
    <source>
        <dbReference type="EMBL" id="TWW77757.1"/>
    </source>
</evidence>
<dbReference type="Pfam" id="PF06814">
    <property type="entry name" value="GOST_TM"/>
    <property type="match status" value="1"/>
</dbReference>
<comment type="caution">
    <text evidence="13">The sequence shown here is derived from an EMBL/GenBank/DDBJ whole genome shotgun (WGS) entry which is preliminary data.</text>
</comment>
<feature type="region of interest" description="Disordered" evidence="9">
    <location>
        <begin position="329"/>
        <end position="363"/>
    </location>
</feature>
<reference evidence="13 14" key="1">
    <citation type="submission" date="2019-04" db="EMBL/GenBank/DDBJ databases">
        <title>Chromosome genome assembly for Takifugu flavidus.</title>
        <authorList>
            <person name="Xiao S."/>
        </authorList>
    </citation>
    <scope>NUCLEOTIDE SEQUENCE [LARGE SCALE GENOMIC DNA]</scope>
    <source>
        <strain evidence="13">HTHZ2018</strain>
        <tissue evidence="13">Muscle</tissue>
    </source>
</reference>
<accession>A0A5C6PH84</accession>
<keyword evidence="14" id="KW-1185">Reference proteome</keyword>
<keyword evidence="2 10" id="KW-0812">Transmembrane</keyword>
<sequence length="695" mass="76118">MLLLRVDPVCVCQVIIREGAETGTGMRRSCELVQRCVLSSAAGSYGELCGSGSDRAGPLVLAAAPVAAAGQNGPVSAISEAGKWILDVDSVSSANVAAHASLREFWGSAGQRVHALTAQYTGPVLDPAVMDPTVMDPGSPAVLIGFVVFQELLQQQNYFRFTKTLFNGTIVHLKLLSGTCNASLPVHLNVSWYLRSSRCYDEVINLNVRRSSDTEPHTHTPTTDTSVGLYFGSPKVRQPGGNGYYSFHQYPAFTCQAHIKPNMFGLDRFETPTHLVELKLPQPTAAQHTSVRRRREVDPPKPKVLDPPSGPCRPQWGCWVQNLEGAELRRSQSNHRELTAEKSPEKSPEDKKDDVPVKSSRPPHFDAVARSWDDGPYMFILHIQELSGKERPPEASQPWRLRLQISMTGPHDYISASEWPLMMFYMVMCIVYVLMAAVWLLLSSCYWRDLLRIQFWIGGVIFLGMLEKAVYYAEFQSIRYDGSSVQGALLFAEALSALKRTLARVLVIIASLGYGIVKPRLGALLHRVVGVGLLYLVFSIIEGILRVSSERGTSDSSMLLCDIVLAFIDSCVVWWISFELVPGHPGAPPGELPVATRGRCGASVSVLPPPPGLWWTRLPLPASPGSSLGLSAPLFPLFPPSSPFSLLQAEDDVVLLAAIPLAVLDSSLCWWISATAPLCGPQTGHRRVPPVFLFC</sequence>
<evidence type="ECO:0000256" key="7">
    <source>
        <dbReference type="ARBA" id="ARBA00023180"/>
    </source>
</evidence>
<evidence type="ECO:0000256" key="8">
    <source>
        <dbReference type="ARBA" id="ARBA00044946"/>
    </source>
</evidence>
<gene>
    <name evidence="13" type="ORF">D4764_12G0011470</name>
</gene>
<evidence type="ECO:0000313" key="14">
    <source>
        <dbReference type="Proteomes" id="UP000324091"/>
    </source>
</evidence>
<organism evidence="13 14">
    <name type="scientific">Takifugu flavidus</name>
    <name type="common">sansaifugu</name>
    <dbReference type="NCBI Taxonomy" id="433684"/>
    <lineage>
        <taxon>Eukaryota</taxon>
        <taxon>Metazoa</taxon>
        <taxon>Chordata</taxon>
        <taxon>Craniata</taxon>
        <taxon>Vertebrata</taxon>
        <taxon>Euteleostomi</taxon>
        <taxon>Actinopterygii</taxon>
        <taxon>Neopterygii</taxon>
        <taxon>Teleostei</taxon>
        <taxon>Neoteleostei</taxon>
        <taxon>Acanthomorphata</taxon>
        <taxon>Eupercaria</taxon>
        <taxon>Tetraodontiformes</taxon>
        <taxon>Tetradontoidea</taxon>
        <taxon>Tetraodontidae</taxon>
        <taxon>Takifugu</taxon>
    </lineage>
</organism>
<keyword evidence="3" id="KW-0732">Signal</keyword>
<feature type="compositionally biased region" description="Basic and acidic residues" evidence="9">
    <location>
        <begin position="329"/>
        <end position="356"/>
    </location>
</feature>